<dbReference type="InterPro" id="IPR027246">
    <property type="entry name" value="Porin_Euk/Tom40"/>
</dbReference>
<dbReference type="InterPro" id="IPR023614">
    <property type="entry name" value="Porin_dom_sf"/>
</dbReference>
<reference evidence="1 2" key="1">
    <citation type="submission" date="2015-12" db="EMBL/GenBank/DDBJ databases">
        <title>Dictyostelia acquired genes for synthesis and detection of signals that induce cell-type specialization by lateral gene transfer from prokaryotes.</title>
        <authorList>
            <person name="Gloeckner G."/>
            <person name="Schaap P."/>
        </authorList>
    </citation>
    <scope>NUCLEOTIDE SEQUENCE [LARGE SCALE GENOMIC DNA]</scope>
    <source>
        <strain evidence="1 2">TK</strain>
    </source>
</reference>
<dbReference type="Proteomes" id="UP000076078">
    <property type="component" value="Unassembled WGS sequence"/>
</dbReference>
<keyword evidence="2" id="KW-1185">Reference proteome</keyword>
<dbReference type="FunCoup" id="A0A151Z585">
    <property type="interactions" value="507"/>
</dbReference>
<dbReference type="Gene3D" id="2.40.160.10">
    <property type="entry name" value="Porin"/>
    <property type="match status" value="1"/>
</dbReference>
<evidence type="ECO:0000313" key="1">
    <source>
        <dbReference type="EMBL" id="KYQ89133.1"/>
    </source>
</evidence>
<dbReference type="InParanoid" id="A0A151Z585"/>
<dbReference type="OMA" id="CSTYNVM"/>
<evidence type="ECO:0008006" key="3">
    <source>
        <dbReference type="Google" id="ProtNLM"/>
    </source>
</evidence>
<dbReference type="AlphaFoldDB" id="A0A151Z585"/>
<organism evidence="1 2">
    <name type="scientific">Tieghemostelium lacteum</name>
    <name type="common">Slime mold</name>
    <name type="synonym">Dictyostelium lacteum</name>
    <dbReference type="NCBI Taxonomy" id="361077"/>
    <lineage>
        <taxon>Eukaryota</taxon>
        <taxon>Amoebozoa</taxon>
        <taxon>Evosea</taxon>
        <taxon>Eumycetozoa</taxon>
        <taxon>Dictyostelia</taxon>
        <taxon>Dictyosteliales</taxon>
        <taxon>Raperosteliaceae</taxon>
        <taxon>Tieghemostelium</taxon>
    </lineage>
</organism>
<dbReference type="GO" id="GO:0055085">
    <property type="term" value="P:transmembrane transport"/>
    <property type="evidence" value="ECO:0007669"/>
    <property type="project" value="InterPro"/>
</dbReference>
<accession>A0A151Z585</accession>
<protein>
    <recommendedName>
        <fullName evidence="3">Translocase of outer mitochondrial membrane</fullName>
    </recommendedName>
</protein>
<comment type="caution">
    <text evidence="1">The sequence shown here is derived from an EMBL/GenBank/DDBJ whole genome shotgun (WGS) entry which is preliminary data.</text>
</comment>
<dbReference type="GO" id="GO:0005741">
    <property type="term" value="C:mitochondrial outer membrane"/>
    <property type="evidence" value="ECO:0007669"/>
    <property type="project" value="InterPro"/>
</dbReference>
<sequence>MSEKIKLVFPSPGPFHVLDQEVSSRIDFKDDIDSGLNLKASRELKNLMFTVNIAKEPALYYKGNITFTPRDDLVVETSINNEKMVDLSIQHRIKETTLNLFLESYNKSISGMSTVQWDNNKTHMEVKAISQDGGMFGLSVHHALTQQLSAGFEGFFKVAQKSGGGSIGGRYRNFIFGNHTYEICSTYNVMGDLSLSNCFSIVPKFLSLATRFNINTSSMESSFELGTQILHSLNIHNHEIPLCLKLRTDSKKQNGISFDVATPIGGITLGLFGTGTKLNNYGINLNI</sequence>
<proteinExistence type="predicted"/>
<evidence type="ECO:0000313" key="2">
    <source>
        <dbReference type="Proteomes" id="UP000076078"/>
    </source>
</evidence>
<name>A0A151Z585_TIELA</name>
<dbReference type="Pfam" id="PF01459">
    <property type="entry name" value="Porin_3"/>
    <property type="match status" value="1"/>
</dbReference>
<dbReference type="EMBL" id="LODT01000042">
    <property type="protein sequence ID" value="KYQ89133.1"/>
    <property type="molecule type" value="Genomic_DNA"/>
</dbReference>
<dbReference type="OrthoDB" id="19656at2759"/>
<dbReference type="STRING" id="361077.A0A151Z585"/>
<gene>
    <name evidence="1" type="ORF">DLAC_10373</name>
</gene>